<dbReference type="InParanoid" id="A0A0C2WY32"/>
<feature type="compositionally biased region" description="Basic and acidic residues" evidence="1">
    <location>
        <begin position="96"/>
        <end position="106"/>
    </location>
</feature>
<sequence>MKQGCQDHRGQQLAVETTEGLLQQQQAVLLEQRRLYDTNLQKLHDKLYRGRYLTPQDFQPRFCETQSHGLTKTLTGCIKRRLCIRSRSLTSSSSTRHSEANREGRRGTTAAAAKREWERHDDKAQCKGKQVG</sequence>
<accession>A0A0C2WY32</accession>
<feature type="compositionally biased region" description="Basic and acidic residues" evidence="1">
    <location>
        <begin position="113"/>
        <end position="125"/>
    </location>
</feature>
<evidence type="ECO:0000256" key="1">
    <source>
        <dbReference type="SAM" id="MobiDB-lite"/>
    </source>
</evidence>
<organism evidence="2 3">
    <name type="scientific">Amanita muscaria (strain Koide BX008)</name>
    <dbReference type="NCBI Taxonomy" id="946122"/>
    <lineage>
        <taxon>Eukaryota</taxon>
        <taxon>Fungi</taxon>
        <taxon>Dikarya</taxon>
        <taxon>Basidiomycota</taxon>
        <taxon>Agaricomycotina</taxon>
        <taxon>Agaricomycetes</taxon>
        <taxon>Agaricomycetidae</taxon>
        <taxon>Agaricales</taxon>
        <taxon>Pluteineae</taxon>
        <taxon>Amanitaceae</taxon>
        <taxon>Amanita</taxon>
    </lineage>
</organism>
<dbReference type="Proteomes" id="UP000054549">
    <property type="component" value="Unassembled WGS sequence"/>
</dbReference>
<evidence type="ECO:0000313" key="3">
    <source>
        <dbReference type="Proteomes" id="UP000054549"/>
    </source>
</evidence>
<evidence type="ECO:0000313" key="2">
    <source>
        <dbReference type="EMBL" id="KIL66722.1"/>
    </source>
</evidence>
<feature type="region of interest" description="Disordered" evidence="1">
    <location>
        <begin position="88"/>
        <end position="132"/>
    </location>
</feature>
<gene>
    <name evidence="2" type="ORF">M378DRAFT_160199</name>
</gene>
<keyword evidence="3" id="KW-1185">Reference proteome</keyword>
<proteinExistence type="predicted"/>
<name>A0A0C2WY32_AMAMK</name>
<dbReference type="AlphaFoldDB" id="A0A0C2WY32"/>
<dbReference type="EMBL" id="KN818234">
    <property type="protein sequence ID" value="KIL66722.1"/>
    <property type="molecule type" value="Genomic_DNA"/>
</dbReference>
<protein>
    <submittedName>
        <fullName evidence="2">Uncharacterized protein</fullName>
    </submittedName>
</protein>
<reference evidence="2 3" key="1">
    <citation type="submission" date="2014-04" db="EMBL/GenBank/DDBJ databases">
        <title>Evolutionary Origins and Diversification of the Mycorrhizal Mutualists.</title>
        <authorList>
            <consortium name="DOE Joint Genome Institute"/>
            <consortium name="Mycorrhizal Genomics Consortium"/>
            <person name="Kohler A."/>
            <person name="Kuo A."/>
            <person name="Nagy L.G."/>
            <person name="Floudas D."/>
            <person name="Copeland A."/>
            <person name="Barry K.W."/>
            <person name="Cichocki N."/>
            <person name="Veneault-Fourrey C."/>
            <person name="LaButti K."/>
            <person name="Lindquist E.A."/>
            <person name="Lipzen A."/>
            <person name="Lundell T."/>
            <person name="Morin E."/>
            <person name="Murat C."/>
            <person name="Riley R."/>
            <person name="Ohm R."/>
            <person name="Sun H."/>
            <person name="Tunlid A."/>
            <person name="Henrissat B."/>
            <person name="Grigoriev I.V."/>
            <person name="Hibbett D.S."/>
            <person name="Martin F."/>
        </authorList>
    </citation>
    <scope>NUCLEOTIDE SEQUENCE [LARGE SCALE GENOMIC DNA]</scope>
    <source>
        <strain evidence="2 3">Koide BX008</strain>
    </source>
</reference>
<feature type="non-terminal residue" evidence="2">
    <location>
        <position position="132"/>
    </location>
</feature>
<dbReference type="HOGENOM" id="CLU_1932464_0_0_1"/>